<dbReference type="Proteomes" id="UP000248616">
    <property type="component" value="Unassembled WGS sequence"/>
</dbReference>
<evidence type="ECO:0000313" key="2">
    <source>
        <dbReference type="EMBL" id="PZV36489.1"/>
    </source>
</evidence>
<accession>A0A2W7CRU7</accession>
<dbReference type="OrthoDB" id="8095026at2"/>
<keyword evidence="3" id="KW-1185">Reference proteome</keyword>
<reference evidence="3" key="1">
    <citation type="submission" date="2017-03" db="EMBL/GenBank/DDBJ databases">
        <authorList>
            <person name="Safronova V.I."/>
            <person name="Sazanova A.L."/>
            <person name="Chirak E.R."/>
        </authorList>
    </citation>
    <scope>NUCLEOTIDE SEQUENCE [LARGE SCALE GENOMIC DNA]</scope>
    <source>
        <strain evidence="3">Ach-343</strain>
    </source>
</reference>
<comment type="caution">
    <text evidence="2">The sequence shown here is derived from an EMBL/GenBank/DDBJ whole genome shotgun (WGS) entry which is preliminary data.</text>
</comment>
<protein>
    <submittedName>
        <fullName evidence="2">Uncharacterized protein</fullName>
    </submittedName>
</protein>
<dbReference type="AlphaFoldDB" id="A0A2W7CRU7"/>
<organism evidence="2 3">
    <name type="scientific">Mesorhizobium kowhaii</name>
    <dbReference type="NCBI Taxonomy" id="1300272"/>
    <lineage>
        <taxon>Bacteria</taxon>
        <taxon>Pseudomonadati</taxon>
        <taxon>Pseudomonadota</taxon>
        <taxon>Alphaproteobacteria</taxon>
        <taxon>Hyphomicrobiales</taxon>
        <taxon>Phyllobacteriaceae</taxon>
        <taxon>Mesorhizobium</taxon>
    </lineage>
</organism>
<proteinExistence type="predicted"/>
<dbReference type="EMBL" id="MZXV01000050">
    <property type="protein sequence ID" value="PZV36489.1"/>
    <property type="molecule type" value="Genomic_DNA"/>
</dbReference>
<feature type="region of interest" description="Disordered" evidence="1">
    <location>
        <begin position="30"/>
        <end position="60"/>
    </location>
</feature>
<sequence>MAAEFKDRERHLVKKTLAIAVLAIARQPGPLQAASDQSDVKGAAEPVDRGEPYARAAVPR</sequence>
<gene>
    <name evidence="2" type="ORF">B5V02_21835</name>
</gene>
<name>A0A2W7CRU7_9HYPH</name>
<evidence type="ECO:0000256" key="1">
    <source>
        <dbReference type="SAM" id="MobiDB-lite"/>
    </source>
</evidence>
<evidence type="ECO:0000313" key="3">
    <source>
        <dbReference type="Proteomes" id="UP000248616"/>
    </source>
</evidence>